<dbReference type="PROSITE" id="PS50112">
    <property type="entry name" value="PAS"/>
    <property type="match status" value="2"/>
</dbReference>
<evidence type="ECO:0000256" key="4">
    <source>
        <dbReference type="ARBA" id="ARBA00022606"/>
    </source>
</evidence>
<comment type="catalytic activity">
    <reaction evidence="13">
        <text>L-seryl-[protein] + ATP = O-phospho-L-seryl-[protein] + ADP + H(+)</text>
        <dbReference type="Rhea" id="RHEA:17989"/>
        <dbReference type="Rhea" id="RHEA-COMP:9863"/>
        <dbReference type="Rhea" id="RHEA-COMP:11604"/>
        <dbReference type="ChEBI" id="CHEBI:15378"/>
        <dbReference type="ChEBI" id="CHEBI:29999"/>
        <dbReference type="ChEBI" id="CHEBI:30616"/>
        <dbReference type="ChEBI" id="CHEBI:83421"/>
        <dbReference type="ChEBI" id="CHEBI:456216"/>
        <dbReference type="EC" id="2.7.11.1"/>
    </reaction>
</comment>
<dbReference type="PANTHER" id="PTHR47429:SF2">
    <property type="entry name" value="PROTEIN TWIN LOV 1"/>
    <property type="match status" value="1"/>
</dbReference>
<dbReference type="GO" id="GO:0009882">
    <property type="term" value="F:blue light photoreceptor activity"/>
    <property type="evidence" value="ECO:0007669"/>
    <property type="project" value="UniProtKB-ARBA"/>
</dbReference>
<dbReference type="Gene3D" id="3.30.200.20">
    <property type="entry name" value="Phosphorylase Kinase, domain 1"/>
    <property type="match status" value="1"/>
</dbReference>
<evidence type="ECO:0000256" key="2">
    <source>
        <dbReference type="ARBA" id="ARBA00022527"/>
    </source>
</evidence>
<keyword evidence="11" id="KW-0157">Chromophore</keyword>
<dbReference type="SUPFAM" id="SSF56112">
    <property type="entry name" value="Protein kinase-like (PK-like)"/>
    <property type="match status" value="1"/>
</dbReference>
<evidence type="ECO:0000259" key="17">
    <source>
        <dbReference type="PROSITE" id="PS50113"/>
    </source>
</evidence>
<evidence type="ECO:0000256" key="10">
    <source>
        <dbReference type="ARBA" id="ARBA00022840"/>
    </source>
</evidence>
<feature type="region of interest" description="Disordered" evidence="14">
    <location>
        <begin position="189"/>
        <end position="223"/>
    </location>
</feature>
<accession>A0A1D1ZNT7</accession>
<keyword evidence="3" id="KW-0600">Photoreceptor protein</keyword>
<gene>
    <name evidence="18" type="ORF">g.44551</name>
</gene>
<evidence type="ECO:0000256" key="5">
    <source>
        <dbReference type="ARBA" id="ARBA00022630"/>
    </source>
</evidence>
<dbReference type="InterPro" id="IPR000719">
    <property type="entry name" value="Prot_kinase_dom"/>
</dbReference>
<dbReference type="Gene3D" id="1.10.510.10">
    <property type="entry name" value="Transferase(Phosphotransferase) domain 1"/>
    <property type="match status" value="2"/>
</dbReference>
<evidence type="ECO:0000256" key="11">
    <source>
        <dbReference type="ARBA" id="ARBA00022991"/>
    </source>
</evidence>
<keyword evidence="7" id="KW-0808">Transferase</keyword>
<dbReference type="PROSITE" id="PS50011">
    <property type="entry name" value="PROTEIN_KINASE_DOM"/>
    <property type="match status" value="1"/>
</dbReference>
<name>A0A1D1ZNT7_AUXPR</name>
<keyword evidence="3" id="KW-0675">Receptor</keyword>
<feature type="domain" description="PAS" evidence="16">
    <location>
        <begin position="15"/>
        <end position="88"/>
    </location>
</feature>
<feature type="compositionally biased region" description="Gly residues" evidence="14">
    <location>
        <begin position="190"/>
        <end position="207"/>
    </location>
</feature>
<dbReference type="InterPro" id="IPR008271">
    <property type="entry name" value="Ser/Thr_kinase_AS"/>
</dbReference>
<dbReference type="SMART" id="SM00091">
    <property type="entry name" value="PAS"/>
    <property type="match status" value="2"/>
</dbReference>
<reference evidence="18" key="1">
    <citation type="submission" date="2015-08" db="EMBL/GenBank/DDBJ databases">
        <authorList>
            <person name="Babu N.S."/>
            <person name="Beckwith C.J."/>
            <person name="Beseler K.G."/>
            <person name="Brison A."/>
            <person name="Carone J.V."/>
            <person name="Caskin T.P."/>
            <person name="Diamond M."/>
            <person name="Durham M.E."/>
            <person name="Foxe J.M."/>
            <person name="Go M."/>
            <person name="Henderson B.A."/>
            <person name="Jones I.B."/>
            <person name="McGettigan J.A."/>
            <person name="Micheletti S.J."/>
            <person name="Nasrallah M.E."/>
            <person name="Ortiz D."/>
            <person name="Piller C.R."/>
            <person name="Privatt S.R."/>
            <person name="Schneider S.L."/>
            <person name="Sharp S."/>
            <person name="Smith T.C."/>
            <person name="Stanton J.D."/>
            <person name="Ullery H.E."/>
            <person name="Wilson R.J."/>
            <person name="Serrano M.G."/>
            <person name="Buck G."/>
            <person name="Lee V."/>
            <person name="Wang Y."/>
            <person name="Carvalho R."/>
            <person name="Voegtly L."/>
            <person name="Shi R."/>
            <person name="Duckworth R."/>
            <person name="Johnson A."/>
            <person name="Loviza R."/>
            <person name="Walstead R."/>
            <person name="Shah Z."/>
            <person name="Kiflezghi M."/>
            <person name="Wade K."/>
            <person name="Ball S.L."/>
            <person name="Bradley K.W."/>
            <person name="Asai D.J."/>
            <person name="Bowman C.A."/>
            <person name="Russell D.A."/>
            <person name="Pope W.H."/>
            <person name="Jacobs-Sera D."/>
            <person name="Hendrix R.W."/>
            <person name="Hatfull G.F."/>
        </authorList>
    </citation>
    <scope>NUCLEOTIDE SEQUENCE</scope>
</reference>
<dbReference type="InterPro" id="IPR001610">
    <property type="entry name" value="PAC"/>
</dbReference>
<dbReference type="GO" id="GO:0005524">
    <property type="term" value="F:ATP binding"/>
    <property type="evidence" value="ECO:0007669"/>
    <property type="project" value="UniProtKB-KW"/>
</dbReference>
<dbReference type="EC" id="2.7.11.1" evidence="1"/>
<feature type="region of interest" description="Disordered" evidence="14">
    <location>
        <begin position="781"/>
        <end position="812"/>
    </location>
</feature>
<evidence type="ECO:0000256" key="9">
    <source>
        <dbReference type="ARBA" id="ARBA00022777"/>
    </source>
</evidence>
<keyword evidence="5" id="KW-0285">Flavoprotein</keyword>
<keyword evidence="8" id="KW-0547">Nucleotide-binding</keyword>
<dbReference type="SUPFAM" id="SSF55785">
    <property type="entry name" value="PYP-like sensor domain (PAS domain)"/>
    <property type="match status" value="2"/>
</dbReference>
<keyword evidence="4" id="KW-0716">Sensory transduction</keyword>
<dbReference type="GO" id="GO:0004674">
    <property type="term" value="F:protein serine/threonine kinase activity"/>
    <property type="evidence" value="ECO:0007669"/>
    <property type="project" value="UniProtKB-KW"/>
</dbReference>
<feature type="domain" description="PAC" evidence="17">
    <location>
        <begin position="304"/>
        <end position="358"/>
    </location>
</feature>
<keyword evidence="2" id="KW-0723">Serine/threonine-protein kinase</keyword>
<dbReference type="GO" id="GO:0005634">
    <property type="term" value="C:nucleus"/>
    <property type="evidence" value="ECO:0007669"/>
    <property type="project" value="TreeGrafter"/>
</dbReference>
<evidence type="ECO:0000256" key="3">
    <source>
        <dbReference type="ARBA" id="ARBA00022543"/>
    </source>
</evidence>
<dbReference type="EMBL" id="GDKF01010229">
    <property type="protein sequence ID" value="JAT68393.1"/>
    <property type="molecule type" value="Transcribed_RNA"/>
</dbReference>
<evidence type="ECO:0000256" key="14">
    <source>
        <dbReference type="SAM" id="MobiDB-lite"/>
    </source>
</evidence>
<dbReference type="InterPro" id="IPR011009">
    <property type="entry name" value="Kinase-like_dom_sf"/>
</dbReference>
<evidence type="ECO:0000256" key="7">
    <source>
        <dbReference type="ARBA" id="ARBA00022679"/>
    </source>
</evidence>
<keyword evidence="6" id="KW-0288">FMN</keyword>
<evidence type="ECO:0000256" key="12">
    <source>
        <dbReference type="ARBA" id="ARBA00047899"/>
    </source>
</evidence>
<dbReference type="InterPro" id="IPR000700">
    <property type="entry name" value="PAS-assoc_C"/>
</dbReference>
<protein>
    <recommendedName>
        <fullName evidence="1">non-specific serine/threonine protein kinase</fullName>
        <ecNumber evidence="1">2.7.11.1</ecNumber>
    </recommendedName>
</protein>
<dbReference type="InterPro" id="IPR035965">
    <property type="entry name" value="PAS-like_dom_sf"/>
</dbReference>
<proteinExistence type="predicted"/>
<dbReference type="FunFam" id="1.10.510.10:FF:000294">
    <property type="entry name" value="Serine/threonine-protein kinase OXI1"/>
    <property type="match status" value="1"/>
</dbReference>
<dbReference type="CDD" id="cd00130">
    <property type="entry name" value="PAS"/>
    <property type="match status" value="2"/>
</dbReference>
<dbReference type="SMART" id="SM00086">
    <property type="entry name" value="PAC"/>
    <property type="match status" value="2"/>
</dbReference>
<feature type="domain" description="PAS" evidence="16">
    <location>
        <begin position="230"/>
        <end position="303"/>
    </location>
</feature>
<dbReference type="SMART" id="SM00220">
    <property type="entry name" value="S_TKc"/>
    <property type="match status" value="1"/>
</dbReference>
<keyword evidence="9" id="KW-0418">Kinase</keyword>
<evidence type="ECO:0000313" key="18">
    <source>
        <dbReference type="EMBL" id="JAT68393.1"/>
    </source>
</evidence>
<evidence type="ECO:0000256" key="6">
    <source>
        <dbReference type="ARBA" id="ARBA00022643"/>
    </source>
</evidence>
<dbReference type="AlphaFoldDB" id="A0A1D1ZNT7"/>
<comment type="catalytic activity">
    <reaction evidence="12">
        <text>L-threonyl-[protein] + ATP = O-phospho-L-threonyl-[protein] + ADP + H(+)</text>
        <dbReference type="Rhea" id="RHEA:46608"/>
        <dbReference type="Rhea" id="RHEA-COMP:11060"/>
        <dbReference type="Rhea" id="RHEA-COMP:11605"/>
        <dbReference type="ChEBI" id="CHEBI:15378"/>
        <dbReference type="ChEBI" id="CHEBI:30013"/>
        <dbReference type="ChEBI" id="CHEBI:30616"/>
        <dbReference type="ChEBI" id="CHEBI:61977"/>
        <dbReference type="ChEBI" id="CHEBI:456216"/>
        <dbReference type="EC" id="2.7.11.1"/>
    </reaction>
</comment>
<sequence length="812" mass="86147">MAPGAGTGSPQVPETESNLTSALEGLRHTFVVADATLPDCPLMFISEGFSALTGYSCEEVLGRNCRFLQGEGTDPKAVQRLRQAVRGGKAICTRLLNYRKDGTPFWNLLTMTPIRDGSGRVVKFVGVQMDVTSRTDARWLSEEGARSEGTASEEEAVPHLIRYDERLRRGLAAPVVGEVVAAVRGREAAAGGGGVGGGDGGTGGDAVGGPPTPTRLPSPPRRAEGALPRVALDLATTVERIQSNFVISDPTLPDCPIVFASDDFLRLSGYSRGEVLGRNCRFLQGPDTDRGQVAELKAALREGRECSVRLLNYRKDGSPFWNMLTVAPIRDMAGRARFLVGVQVDVTAHPEAERAADGPAAADAVNAAVAGLGWGGPATAPGADPWAKFPSALRPLGPHAAARDGGAAETLRGAVAREGGLRLRSFQRLRSLGAGDVGMVDLVNLVGTPHNFALKSLNKREMVQRNKLGRVNTELAVLTSVDHPFLVNLYATLQTDTHVHFLLEYCGGGELYAALSTLPNKRLGECVARMYAAEVLLALQYLHVQGFVYRDLKPENILLLESGHLRLTDFDLSHCAMGTQVDLVHPLGPAGVAGTEGGERGGKGKGVAPPPPDSPPGDQPHCAPNLQCFKTAFTGTTPVSGVAEGQPPPLLMAQPQGRANSFVGTEEYLAPEIIAGVGHGAGVDWWSLGVLIYEMLTGTTPFRGPRRDITFDNIVRKAVAWPEDVEASEEVRDLVDRLLVKDPAKRLGSVTGGDDLKSHPWFAGINWALLRHSGPVDLAGVWGDAGGEPAEAPDASTPKVGSWSDSDMPPLE</sequence>
<dbReference type="PROSITE" id="PS00108">
    <property type="entry name" value="PROTEIN_KINASE_ST"/>
    <property type="match status" value="1"/>
</dbReference>
<feature type="domain" description="PAC" evidence="17">
    <location>
        <begin position="89"/>
        <end position="143"/>
    </location>
</feature>
<evidence type="ECO:0000256" key="1">
    <source>
        <dbReference type="ARBA" id="ARBA00012513"/>
    </source>
</evidence>
<organism evidence="18">
    <name type="scientific">Auxenochlorella protothecoides</name>
    <name type="common">Green microalga</name>
    <name type="synonym">Chlorella protothecoides</name>
    <dbReference type="NCBI Taxonomy" id="3075"/>
    <lineage>
        <taxon>Eukaryota</taxon>
        <taxon>Viridiplantae</taxon>
        <taxon>Chlorophyta</taxon>
        <taxon>core chlorophytes</taxon>
        <taxon>Trebouxiophyceae</taxon>
        <taxon>Chlorellales</taxon>
        <taxon>Chlorellaceae</taxon>
        <taxon>Auxenochlorella</taxon>
    </lineage>
</organism>
<feature type="compositionally biased region" description="Pro residues" evidence="14">
    <location>
        <begin position="608"/>
        <end position="618"/>
    </location>
</feature>
<evidence type="ECO:0000256" key="13">
    <source>
        <dbReference type="ARBA" id="ARBA00048679"/>
    </source>
</evidence>
<dbReference type="InterPro" id="IPR000014">
    <property type="entry name" value="PAS"/>
</dbReference>
<feature type="compositionally biased region" description="Pro residues" evidence="14">
    <location>
        <begin position="210"/>
        <end position="220"/>
    </location>
</feature>
<feature type="region of interest" description="Disordered" evidence="14">
    <location>
        <begin position="589"/>
        <end position="623"/>
    </location>
</feature>
<feature type="domain" description="Protein kinase" evidence="15">
    <location>
        <begin position="426"/>
        <end position="762"/>
    </location>
</feature>
<dbReference type="Pfam" id="PF13426">
    <property type="entry name" value="PAS_9"/>
    <property type="match status" value="2"/>
</dbReference>
<evidence type="ECO:0000259" key="16">
    <source>
        <dbReference type="PROSITE" id="PS50112"/>
    </source>
</evidence>
<dbReference type="Pfam" id="PF00069">
    <property type="entry name" value="Pkinase"/>
    <property type="match status" value="2"/>
</dbReference>
<keyword evidence="10" id="KW-0067">ATP-binding</keyword>
<dbReference type="PROSITE" id="PS50113">
    <property type="entry name" value="PAC"/>
    <property type="match status" value="2"/>
</dbReference>
<dbReference type="PANTHER" id="PTHR47429">
    <property type="entry name" value="PROTEIN TWIN LOV 1"/>
    <property type="match status" value="1"/>
</dbReference>
<evidence type="ECO:0000256" key="8">
    <source>
        <dbReference type="ARBA" id="ARBA00022741"/>
    </source>
</evidence>
<evidence type="ECO:0000259" key="15">
    <source>
        <dbReference type="PROSITE" id="PS50011"/>
    </source>
</evidence>
<dbReference type="Gene3D" id="3.30.450.20">
    <property type="entry name" value="PAS domain"/>
    <property type="match status" value="2"/>
</dbReference>
<dbReference type="NCBIfam" id="TIGR00229">
    <property type="entry name" value="sensory_box"/>
    <property type="match status" value="2"/>
</dbReference>